<dbReference type="Pfam" id="PF04972">
    <property type="entry name" value="BON"/>
    <property type="match status" value="1"/>
</dbReference>
<dbReference type="PROSITE" id="PS50914">
    <property type="entry name" value="BON"/>
    <property type="match status" value="1"/>
</dbReference>
<evidence type="ECO:0000256" key="1">
    <source>
        <dbReference type="SAM" id="MobiDB-lite"/>
    </source>
</evidence>
<feature type="domain" description="BON" evidence="3">
    <location>
        <begin position="46"/>
        <end position="114"/>
    </location>
</feature>
<gene>
    <name evidence="4" type="ORF">AWB76_02776</name>
</gene>
<feature type="region of interest" description="Disordered" evidence="1">
    <location>
        <begin position="26"/>
        <end position="49"/>
    </location>
</feature>
<protein>
    <submittedName>
        <fullName evidence="4">Transport-associated protein</fullName>
    </submittedName>
</protein>
<dbReference type="OrthoDB" id="9010075at2"/>
<dbReference type="PANTHER" id="PTHR34606:SF15">
    <property type="entry name" value="BON DOMAIN-CONTAINING PROTEIN"/>
    <property type="match status" value="1"/>
</dbReference>
<dbReference type="AlphaFoldDB" id="A0A158APB4"/>
<dbReference type="InterPro" id="IPR014004">
    <property type="entry name" value="Transpt-assoc_nodulatn_dom_bac"/>
</dbReference>
<name>A0A158APB4_9BURK</name>
<proteinExistence type="predicted"/>
<organism evidence="4 5">
    <name type="scientific">Caballeronia temeraria</name>
    <dbReference type="NCBI Taxonomy" id="1777137"/>
    <lineage>
        <taxon>Bacteria</taxon>
        <taxon>Pseudomonadati</taxon>
        <taxon>Pseudomonadota</taxon>
        <taxon>Betaproteobacteria</taxon>
        <taxon>Burkholderiales</taxon>
        <taxon>Burkholderiaceae</taxon>
        <taxon>Caballeronia</taxon>
    </lineage>
</organism>
<evidence type="ECO:0000259" key="3">
    <source>
        <dbReference type="PROSITE" id="PS50914"/>
    </source>
</evidence>
<feature type="signal peptide" evidence="2">
    <location>
        <begin position="1"/>
        <end position="24"/>
    </location>
</feature>
<evidence type="ECO:0000256" key="2">
    <source>
        <dbReference type="SAM" id="SignalP"/>
    </source>
</evidence>
<dbReference type="EMBL" id="FCOI02000007">
    <property type="protein sequence ID" value="SAK59585.1"/>
    <property type="molecule type" value="Genomic_DNA"/>
</dbReference>
<dbReference type="Proteomes" id="UP000054624">
    <property type="component" value="Unassembled WGS sequence"/>
</dbReference>
<dbReference type="PANTHER" id="PTHR34606">
    <property type="entry name" value="BON DOMAIN-CONTAINING PROTEIN"/>
    <property type="match status" value="1"/>
</dbReference>
<dbReference type="SMART" id="SM00749">
    <property type="entry name" value="BON"/>
    <property type="match status" value="1"/>
</dbReference>
<keyword evidence="5" id="KW-1185">Reference proteome</keyword>
<dbReference type="RefSeq" id="WP_061160616.1">
    <property type="nucleotide sequence ID" value="NZ_FCOI02000007.1"/>
</dbReference>
<evidence type="ECO:0000313" key="5">
    <source>
        <dbReference type="Proteomes" id="UP000054624"/>
    </source>
</evidence>
<dbReference type="STRING" id="1777137.AWB76_02776"/>
<accession>A0A158APB4</accession>
<dbReference type="Gene3D" id="3.30.1340.30">
    <property type="match status" value="1"/>
</dbReference>
<dbReference type="InterPro" id="IPR051686">
    <property type="entry name" value="Lipoprotein_DolP"/>
</dbReference>
<feature type="chain" id="PRO_5007620845" evidence="2">
    <location>
        <begin position="25"/>
        <end position="115"/>
    </location>
</feature>
<evidence type="ECO:0000313" key="4">
    <source>
        <dbReference type="EMBL" id="SAK59585.1"/>
    </source>
</evidence>
<sequence length="115" mass="11881">MTRNQVARLMLTAMIAAASLGAQAQTSAPDEATAASVPQEKSGKSADRKLQRDVFKALQRTKGLVSTGIAVKAKNGDVILEGGVPESSQMALATKAAEAVPGVKSVRNALTLSQF</sequence>
<keyword evidence="2" id="KW-0732">Signal</keyword>
<reference evidence="5" key="1">
    <citation type="submission" date="2016-01" db="EMBL/GenBank/DDBJ databases">
        <authorList>
            <person name="Peeters Charlotte."/>
        </authorList>
    </citation>
    <scope>NUCLEOTIDE SEQUENCE [LARGE SCALE GENOMIC DNA]</scope>
</reference>
<dbReference type="InterPro" id="IPR007055">
    <property type="entry name" value="BON_dom"/>
</dbReference>